<dbReference type="PANTHER" id="PTHR47990">
    <property type="entry name" value="2-OXOGLUTARATE (2OG) AND FE(II)-DEPENDENT OXYGENASE SUPERFAMILY PROTEIN-RELATED"/>
    <property type="match status" value="1"/>
</dbReference>
<keyword evidence="7" id="KW-1185">Reference proteome</keyword>
<dbReference type="InterPro" id="IPR005123">
    <property type="entry name" value="Oxoglu/Fe-dep_dioxygenase_dom"/>
</dbReference>
<feature type="domain" description="Fe2OG dioxygenase" evidence="4">
    <location>
        <begin position="165"/>
        <end position="266"/>
    </location>
</feature>
<dbReference type="PROSITE" id="PS51471">
    <property type="entry name" value="FE2OG_OXY"/>
    <property type="match status" value="1"/>
</dbReference>
<dbReference type="SUPFAM" id="SSF51197">
    <property type="entry name" value="Clavaminate synthase-like"/>
    <property type="match status" value="1"/>
</dbReference>
<name>A0A162A7Y6_DAUCS</name>
<dbReference type="Gramene" id="KZM96780">
    <property type="protein sequence ID" value="KZM96780"/>
    <property type="gene ID" value="DCAR_015858"/>
</dbReference>
<dbReference type="Pfam" id="PF03171">
    <property type="entry name" value="2OG-FeII_Oxy"/>
    <property type="match status" value="1"/>
</dbReference>
<reference evidence="6" key="2">
    <citation type="submission" date="2022-03" db="EMBL/GenBank/DDBJ databases">
        <title>Draft title - Genomic analysis of global carrot germplasm unveils the trajectory of domestication and the origin of high carotenoid orange carrot.</title>
        <authorList>
            <person name="Iorizzo M."/>
            <person name="Ellison S."/>
            <person name="Senalik D."/>
            <person name="Macko-Podgorni A."/>
            <person name="Grzebelus D."/>
            <person name="Bostan H."/>
            <person name="Rolling W."/>
            <person name="Curaba J."/>
            <person name="Simon P."/>
        </authorList>
    </citation>
    <scope>NUCLEOTIDE SEQUENCE</scope>
    <source>
        <tissue evidence="6">Leaf</tissue>
    </source>
</reference>
<dbReference type="InterPro" id="IPR026992">
    <property type="entry name" value="DIOX_N"/>
</dbReference>
<dbReference type="STRING" id="79200.A0A162A7Y6"/>
<keyword evidence="1 3" id="KW-0479">Metal-binding</keyword>
<reference evidence="5" key="1">
    <citation type="journal article" date="2016" name="Nat. Genet.">
        <title>A high-quality carrot genome assembly provides new insights into carotenoid accumulation and asterid genome evolution.</title>
        <authorList>
            <person name="Iorizzo M."/>
            <person name="Ellison S."/>
            <person name="Senalik D."/>
            <person name="Zeng P."/>
            <person name="Satapoomin P."/>
            <person name="Huang J."/>
            <person name="Bowman M."/>
            <person name="Iovene M."/>
            <person name="Sanseverino W."/>
            <person name="Cavagnaro P."/>
            <person name="Yildiz M."/>
            <person name="Macko-Podgorni A."/>
            <person name="Moranska E."/>
            <person name="Grzebelus E."/>
            <person name="Grzebelus D."/>
            <person name="Ashrafi H."/>
            <person name="Zheng Z."/>
            <person name="Cheng S."/>
            <person name="Spooner D."/>
            <person name="Van Deynze A."/>
            <person name="Simon P."/>
        </authorList>
    </citation>
    <scope>NUCLEOTIDE SEQUENCE [LARGE SCALE GENOMIC DNA]</scope>
    <source>
        <tissue evidence="5">Leaf</tissue>
    </source>
</reference>
<evidence type="ECO:0000256" key="3">
    <source>
        <dbReference type="RuleBase" id="RU003682"/>
    </source>
</evidence>
<dbReference type="AlphaFoldDB" id="A0A162A7Y6"/>
<evidence type="ECO:0000256" key="2">
    <source>
        <dbReference type="ARBA" id="ARBA00023004"/>
    </source>
</evidence>
<evidence type="ECO:0000259" key="4">
    <source>
        <dbReference type="PROSITE" id="PS51471"/>
    </source>
</evidence>
<dbReference type="EMBL" id="LNRQ01000004">
    <property type="protein sequence ID" value="KZM96780.1"/>
    <property type="molecule type" value="Genomic_DNA"/>
</dbReference>
<gene>
    <name evidence="5" type="ORF">DCAR_015858</name>
    <name evidence="6" type="ORF">DCAR_0414845</name>
</gene>
<dbReference type="Proteomes" id="UP000077755">
    <property type="component" value="Chromosome 4"/>
</dbReference>
<sequence length="323" mass="36443">MACKKLPSLPTINLTTENLKSDSSSWIVACDDVRHALEEYGCFIAVYDQFSTELSNAMVNCLQDFFSLPTETKVQNLANNKYFGHVAPNTLFPLYESVGIKAVNTPEGTQSFTHLMWPSGNDHFSGTVLAYAKQASELEQLIKRMVFQSYGVLRSCDSHFTNDSYSYTLRGTKYTSPKQQESNIGLQIHTDKTFLTVLQQNEVNGLEVKTKNGEWIGFENKASSFVIIAGDAFMAWSNGRIHTPYHRVVMNVGSKVRYSITIKSYKNGMIRTPEELVDDDHPLQFQDFDHLGYTLFTNIADQDSPQERFAKFYSAVLGKAIKV</sequence>
<dbReference type="EMBL" id="CP093346">
    <property type="protein sequence ID" value="WOG95522.1"/>
    <property type="molecule type" value="Genomic_DNA"/>
</dbReference>
<dbReference type="GO" id="GO:0046872">
    <property type="term" value="F:metal ion binding"/>
    <property type="evidence" value="ECO:0007669"/>
    <property type="project" value="UniProtKB-KW"/>
</dbReference>
<protein>
    <recommendedName>
        <fullName evidence="4">Fe2OG dioxygenase domain-containing protein</fullName>
    </recommendedName>
</protein>
<evidence type="ECO:0000313" key="7">
    <source>
        <dbReference type="Proteomes" id="UP000077755"/>
    </source>
</evidence>
<dbReference type="OrthoDB" id="288590at2759"/>
<dbReference type="InterPro" id="IPR044861">
    <property type="entry name" value="IPNS-like_FE2OG_OXY"/>
</dbReference>
<dbReference type="KEGG" id="dcr:108217017"/>
<organism evidence="5">
    <name type="scientific">Daucus carota subsp. sativus</name>
    <name type="common">Carrot</name>
    <dbReference type="NCBI Taxonomy" id="79200"/>
    <lineage>
        <taxon>Eukaryota</taxon>
        <taxon>Viridiplantae</taxon>
        <taxon>Streptophyta</taxon>
        <taxon>Embryophyta</taxon>
        <taxon>Tracheophyta</taxon>
        <taxon>Spermatophyta</taxon>
        <taxon>Magnoliopsida</taxon>
        <taxon>eudicotyledons</taxon>
        <taxon>Gunneridae</taxon>
        <taxon>Pentapetalae</taxon>
        <taxon>asterids</taxon>
        <taxon>campanulids</taxon>
        <taxon>Apiales</taxon>
        <taxon>Apiaceae</taxon>
        <taxon>Apioideae</taxon>
        <taxon>Scandiceae</taxon>
        <taxon>Daucinae</taxon>
        <taxon>Daucus</taxon>
        <taxon>Daucus sect. Daucus</taxon>
    </lineage>
</organism>
<evidence type="ECO:0000256" key="1">
    <source>
        <dbReference type="ARBA" id="ARBA00022723"/>
    </source>
</evidence>
<evidence type="ECO:0000313" key="5">
    <source>
        <dbReference type="EMBL" id="KZM96780.1"/>
    </source>
</evidence>
<keyword evidence="3" id="KW-0560">Oxidoreductase</keyword>
<dbReference type="GO" id="GO:0016705">
    <property type="term" value="F:oxidoreductase activity, acting on paired donors, with incorporation or reduction of molecular oxygen"/>
    <property type="evidence" value="ECO:0007669"/>
    <property type="project" value="UniProtKB-ARBA"/>
</dbReference>
<dbReference type="InterPro" id="IPR050231">
    <property type="entry name" value="Iron_ascorbate_oxido_reductase"/>
</dbReference>
<dbReference type="Gene3D" id="2.60.120.330">
    <property type="entry name" value="B-lactam Antibiotic, Isopenicillin N Synthase, Chain"/>
    <property type="match status" value="1"/>
</dbReference>
<comment type="similarity">
    <text evidence="3">Belongs to the iron/ascorbate-dependent oxidoreductase family.</text>
</comment>
<proteinExistence type="inferred from homology"/>
<keyword evidence="2 3" id="KW-0408">Iron</keyword>
<dbReference type="OMA" id="CEGANLY"/>
<dbReference type="Pfam" id="PF14226">
    <property type="entry name" value="DIOX_N"/>
    <property type="match status" value="1"/>
</dbReference>
<dbReference type="InterPro" id="IPR027443">
    <property type="entry name" value="IPNS-like_sf"/>
</dbReference>
<evidence type="ECO:0000313" key="6">
    <source>
        <dbReference type="EMBL" id="WOG95522.1"/>
    </source>
</evidence>
<accession>A0A162A7Y6</accession>